<keyword evidence="2" id="KW-0805">Transcription regulation</keyword>
<dbReference type="Pfam" id="PF04082">
    <property type="entry name" value="Fungal_trans"/>
    <property type="match status" value="2"/>
</dbReference>
<sequence length="1048" mass="117698">MEEISVSEQTVSSPHRDQGGFILHTLSNSARPNGRIRVTREKCDVTANSHVIGRRPNVRVSRPGLPPQIAPNSATRRASLNDPSSQTALEDLDQPVPGGDSLITTEPASRMSPEPTQTDLQGYYVGSSSGISFLSRIQKRFGETVSFPHGLSVFNFGDAPLPGGEAYHNSAGTAQPCLDPAFFFLLERQSTTRLVQRYFDFAVPVDRFLHRPTIERRLDEFYETKGAMYDKDTAPAERSVLFMVFAIAQEHMVTKLSQSGVDTSVRYFRAADHQLSMELGAVRLASVQARLCQCLWLLSQSRINHCWSLFGTVARLALALGLHRSRNARSDSMSRVEIECRRRTFWSAYSLDNYLSAALGRPRTFHDRDIDQKLPSCVDDDDIDNADESISSPSRPLLTFSSGPVAYANVTCSTLITTEPASRMSPEPTQTDLQGYYVGSSSGISFLSRIQKRFGETVSFPHGLSVFNFGDAPLPGGEAYHNSAGTAQPCLDPAFFFLLERQSTTRLVQRYFDFAVPVDRFLHRPTIERRLDEFYETKGAMYDKDTAPAERSVLFMVFAIAQEHMVTKLSQSGVDTSVRYFRAADHQLSMELGAVRLASVQARLCQCLWLLSQSRINHCWSLFGTVARLALALGLHRSRNARSDSMSRVEIECRRRTFWSAYSLDNYLSAALGRPRTFHDRDIDQKLPSCVDDDDIDNADESISSPSRPLLTFSSGPVAYAKLSRILGGILVDVYSIEPMTVTQRLTHTAKYMQELKSWRSRMSNFLDQDPAIAAQLILIYQRQRNVLNLAYWHTVILTNRPLLLNNFARLTSSRRQVEDERKAQLDESAADCLNAAMNIVGIVDMLVQSKQLFRAFWFTPYFAFSACVILYVYTIQRSREQQVVYQAYFEAAERCQQQIVDIAGEGTLTSRYCLVLEELRAEVVAQRGLAQNLTQVQSSIDARTHVNISRAHDAETMAEAGLSMDVPDLSGMGSLDDWHVSPSDSLEDITGWGQFDAMVSFHSRCKMMSINMMGNRWYLALMANIRSSWVTLLSLSSMLLLSQLWLL</sequence>
<evidence type="ECO:0000313" key="10">
    <source>
        <dbReference type="Proteomes" id="UP000016929"/>
    </source>
</evidence>
<feature type="compositionally biased region" description="Polar residues" evidence="6">
    <location>
        <begin position="70"/>
        <end position="88"/>
    </location>
</feature>
<feature type="transmembrane region" description="Helical" evidence="7">
    <location>
        <begin position="856"/>
        <end position="874"/>
    </location>
</feature>
<dbReference type="GO" id="GO:0008270">
    <property type="term" value="F:zinc ion binding"/>
    <property type="evidence" value="ECO:0007669"/>
    <property type="project" value="InterPro"/>
</dbReference>
<accession>N1RZX0</accession>
<keyword evidence="10" id="KW-1185">Reference proteome</keyword>
<proteinExistence type="predicted"/>
<dbReference type="OrthoDB" id="2579025at2759"/>
<dbReference type="PANTHER" id="PTHR47540:SF3">
    <property type="entry name" value="ZN(II)2CYS6 TRANSCRIPTION FACTOR (EUROFUNG)"/>
    <property type="match status" value="1"/>
</dbReference>
<protein>
    <submittedName>
        <fullName evidence="9">Activator of stress proteins 1</fullName>
    </submittedName>
</protein>
<dbReference type="PANTHER" id="PTHR47540">
    <property type="entry name" value="THIAMINE REPRESSIBLE GENES REGULATORY PROTEIN THI5"/>
    <property type="match status" value="1"/>
</dbReference>
<feature type="domain" description="Xylanolytic transcriptional activator regulatory" evidence="8">
    <location>
        <begin position="306"/>
        <end position="381"/>
    </location>
</feature>
<dbReference type="GO" id="GO:0006351">
    <property type="term" value="P:DNA-templated transcription"/>
    <property type="evidence" value="ECO:0007669"/>
    <property type="project" value="InterPro"/>
</dbReference>
<reference evidence="10" key="1">
    <citation type="submission" date="2012-09" db="EMBL/GenBank/DDBJ databases">
        <title>Genome sequencing and comparative transcriptomics of race 1 and race 4 of banana pathogen: Fusarium oxysporum f. sp. cubense.</title>
        <authorList>
            <person name="Fang X."/>
            <person name="Huang J."/>
        </authorList>
    </citation>
    <scope>NUCLEOTIDE SEQUENCE [LARGE SCALE GENOMIC DNA]</scope>
    <source>
        <strain evidence="10">race 4</strain>
    </source>
</reference>
<dbReference type="CDD" id="cd12148">
    <property type="entry name" value="fungal_TF_MHR"/>
    <property type="match status" value="2"/>
</dbReference>
<evidence type="ECO:0000259" key="8">
    <source>
        <dbReference type="SMART" id="SM00906"/>
    </source>
</evidence>
<organism evidence="9 10">
    <name type="scientific">Fusarium oxysporum f. sp. cubense (strain race 4)</name>
    <name type="common">Panama disease fungus</name>
    <dbReference type="NCBI Taxonomy" id="2502994"/>
    <lineage>
        <taxon>Eukaryota</taxon>
        <taxon>Fungi</taxon>
        <taxon>Dikarya</taxon>
        <taxon>Ascomycota</taxon>
        <taxon>Pezizomycotina</taxon>
        <taxon>Sordariomycetes</taxon>
        <taxon>Hypocreomycetidae</taxon>
        <taxon>Hypocreales</taxon>
        <taxon>Nectriaceae</taxon>
        <taxon>Fusarium</taxon>
        <taxon>Fusarium oxysporum species complex</taxon>
    </lineage>
</organism>
<keyword evidence="5" id="KW-0539">Nucleus</keyword>
<feature type="transmembrane region" description="Helical" evidence="7">
    <location>
        <begin position="1018"/>
        <end position="1042"/>
    </location>
</feature>
<dbReference type="EMBL" id="KB726570">
    <property type="protein sequence ID" value="EMT67810.1"/>
    <property type="molecule type" value="Genomic_DNA"/>
</dbReference>
<dbReference type="SMART" id="SM00906">
    <property type="entry name" value="Fungal_trans"/>
    <property type="match status" value="2"/>
</dbReference>
<evidence type="ECO:0000256" key="4">
    <source>
        <dbReference type="ARBA" id="ARBA00023163"/>
    </source>
</evidence>
<dbReference type="STRING" id="1229665.N1RZX0"/>
<keyword evidence="7" id="KW-0812">Transmembrane</keyword>
<reference evidence="10" key="2">
    <citation type="journal article" date="2014" name="PLoS ONE">
        <title>Genome and Transcriptome Analysis of the Fungal Pathogen Fusarium oxysporum f. sp. cubense Causing Banana Vascular Wilt Disease.</title>
        <authorList>
            <person name="Guo L."/>
            <person name="Han L."/>
            <person name="Yang L."/>
            <person name="Zeng H."/>
            <person name="Fan D."/>
            <person name="Zhu Y."/>
            <person name="Feng Y."/>
            <person name="Wang G."/>
            <person name="Peng C."/>
            <person name="Jiang X."/>
            <person name="Zhou D."/>
            <person name="Ni P."/>
            <person name="Liang C."/>
            <person name="Liu L."/>
            <person name="Wang J."/>
            <person name="Mao C."/>
            <person name="Fang X."/>
            <person name="Peng M."/>
            <person name="Huang J."/>
        </authorList>
    </citation>
    <scope>NUCLEOTIDE SEQUENCE [LARGE SCALE GENOMIC DNA]</scope>
    <source>
        <strain evidence="10">race 4</strain>
    </source>
</reference>
<feature type="region of interest" description="Disordered" evidence="6">
    <location>
        <begin position="55"/>
        <end position="121"/>
    </location>
</feature>
<evidence type="ECO:0000256" key="7">
    <source>
        <dbReference type="SAM" id="Phobius"/>
    </source>
</evidence>
<dbReference type="GO" id="GO:0043565">
    <property type="term" value="F:sequence-specific DNA binding"/>
    <property type="evidence" value="ECO:0007669"/>
    <property type="project" value="TreeGrafter"/>
</dbReference>
<keyword evidence="7" id="KW-1133">Transmembrane helix</keyword>
<evidence type="ECO:0000313" key="9">
    <source>
        <dbReference type="EMBL" id="EMT67810.1"/>
    </source>
</evidence>
<evidence type="ECO:0000256" key="1">
    <source>
        <dbReference type="ARBA" id="ARBA00004123"/>
    </source>
</evidence>
<keyword evidence="3" id="KW-0238">DNA-binding</keyword>
<dbReference type="AlphaFoldDB" id="N1RZX0"/>
<feature type="region of interest" description="Disordered" evidence="6">
    <location>
        <begin position="1"/>
        <end position="28"/>
    </location>
</feature>
<feature type="compositionally biased region" description="Polar residues" evidence="6">
    <location>
        <begin position="1"/>
        <end position="13"/>
    </location>
</feature>
<dbReference type="InterPro" id="IPR051711">
    <property type="entry name" value="Stress_Response_Reg"/>
</dbReference>
<dbReference type="GO" id="GO:0005634">
    <property type="term" value="C:nucleus"/>
    <property type="evidence" value="ECO:0007669"/>
    <property type="project" value="UniProtKB-SubCell"/>
</dbReference>
<gene>
    <name evidence="9" type="ORF">FOC4_g10005923</name>
</gene>
<dbReference type="InterPro" id="IPR007219">
    <property type="entry name" value="XnlR_reg_dom"/>
</dbReference>
<evidence type="ECO:0000256" key="6">
    <source>
        <dbReference type="SAM" id="MobiDB-lite"/>
    </source>
</evidence>
<keyword evidence="7" id="KW-0472">Membrane</keyword>
<dbReference type="HOGENOM" id="CLU_291347_0_0_1"/>
<name>N1RZX0_FUSC4</name>
<dbReference type="Proteomes" id="UP000016929">
    <property type="component" value="Unassembled WGS sequence"/>
</dbReference>
<dbReference type="GO" id="GO:0045944">
    <property type="term" value="P:positive regulation of transcription by RNA polymerase II"/>
    <property type="evidence" value="ECO:0007669"/>
    <property type="project" value="TreeGrafter"/>
</dbReference>
<evidence type="ECO:0000256" key="2">
    <source>
        <dbReference type="ARBA" id="ARBA00023015"/>
    </source>
</evidence>
<comment type="subcellular location">
    <subcellularLocation>
        <location evidence="1">Nucleus</location>
    </subcellularLocation>
</comment>
<feature type="domain" description="Xylanolytic transcriptional activator regulatory" evidence="8">
    <location>
        <begin position="619"/>
        <end position="694"/>
    </location>
</feature>
<keyword evidence="4" id="KW-0804">Transcription</keyword>
<evidence type="ECO:0000256" key="5">
    <source>
        <dbReference type="ARBA" id="ARBA00023242"/>
    </source>
</evidence>
<evidence type="ECO:0000256" key="3">
    <source>
        <dbReference type="ARBA" id="ARBA00023125"/>
    </source>
</evidence>